<dbReference type="Proteomes" id="UP001301958">
    <property type="component" value="Unassembled WGS sequence"/>
</dbReference>
<accession>A0AAN7BY80</accession>
<evidence type="ECO:0000256" key="2">
    <source>
        <dbReference type="SAM" id="Phobius"/>
    </source>
</evidence>
<keyword evidence="2" id="KW-0812">Transmembrane</keyword>
<feature type="compositionally biased region" description="Basic and acidic residues" evidence="1">
    <location>
        <begin position="248"/>
        <end position="259"/>
    </location>
</feature>
<name>A0AAN7BY80_9PEZI</name>
<dbReference type="AlphaFoldDB" id="A0AAN7BY80"/>
<keyword evidence="3" id="KW-0732">Signal</keyword>
<organism evidence="4 5">
    <name type="scientific">Podospora fimiseda</name>
    <dbReference type="NCBI Taxonomy" id="252190"/>
    <lineage>
        <taxon>Eukaryota</taxon>
        <taxon>Fungi</taxon>
        <taxon>Dikarya</taxon>
        <taxon>Ascomycota</taxon>
        <taxon>Pezizomycotina</taxon>
        <taxon>Sordariomycetes</taxon>
        <taxon>Sordariomycetidae</taxon>
        <taxon>Sordariales</taxon>
        <taxon>Podosporaceae</taxon>
        <taxon>Podospora</taxon>
    </lineage>
</organism>
<comment type="caution">
    <text evidence="4">The sequence shown here is derived from an EMBL/GenBank/DDBJ whole genome shotgun (WGS) entry which is preliminary data.</text>
</comment>
<feature type="chain" id="PRO_5043020214" description="Mid2 domain-containing protein" evidence="3">
    <location>
        <begin position="26"/>
        <end position="476"/>
    </location>
</feature>
<reference evidence="4" key="1">
    <citation type="journal article" date="2023" name="Mol. Phylogenet. Evol.">
        <title>Genome-scale phylogeny and comparative genomics of the fungal order Sordariales.</title>
        <authorList>
            <person name="Hensen N."/>
            <person name="Bonometti L."/>
            <person name="Westerberg I."/>
            <person name="Brannstrom I.O."/>
            <person name="Guillou S."/>
            <person name="Cros-Aarteil S."/>
            <person name="Calhoun S."/>
            <person name="Haridas S."/>
            <person name="Kuo A."/>
            <person name="Mondo S."/>
            <person name="Pangilinan J."/>
            <person name="Riley R."/>
            <person name="LaButti K."/>
            <person name="Andreopoulos B."/>
            <person name="Lipzen A."/>
            <person name="Chen C."/>
            <person name="Yan M."/>
            <person name="Daum C."/>
            <person name="Ng V."/>
            <person name="Clum A."/>
            <person name="Steindorff A."/>
            <person name="Ohm R.A."/>
            <person name="Martin F."/>
            <person name="Silar P."/>
            <person name="Natvig D.O."/>
            <person name="Lalanne C."/>
            <person name="Gautier V."/>
            <person name="Ament-Velasquez S.L."/>
            <person name="Kruys A."/>
            <person name="Hutchinson M.I."/>
            <person name="Powell A.J."/>
            <person name="Barry K."/>
            <person name="Miller A.N."/>
            <person name="Grigoriev I.V."/>
            <person name="Debuchy R."/>
            <person name="Gladieux P."/>
            <person name="Hiltunen Thoren M."/>
            <person name="Johannesson H."/>
        </authorList>
    </citation>
    <scope>NUCLEOTIDE SEQUENCE</scope>
    <source>
        <strain evidence="4">CBS 990.96</strain>
    </source>
</reference>
<evidence type="ECO:0000256" key="3">
    <source>
        <dbReference type="SAM" id="SignalP"/>
    </source>
</evidence>
<keyword evidence="2" id="KW-0472">Membrane</keyword>
<protein>
    <recommendedName>
        <fullName evidence="6">Mid2 domain-containing protein</fullName>
    </recommendedName>
</protein>
<feature type="region of interest" description="Disordered" evidence="1">
    <location>
        <begin position="207"/>
        <end position="281"/>
    </location>
</feature>
<feature type="transmembrane region" description="Helical" evidence="2">
    <location>
        <begin position="175"/>
        <end position="199"/>
    </location>
</feature>
<evidence type="ECO:0000256" key="1">
    <source>
        <dbReference type="SAM" id="MobiDB-lite"/>
    </source>
</evidence>
<keyword evidence="5" id="KW-1185">Reference proteome</keyword>
<reference evidence="4" key="2">
    <citation type="submission" date="2023-05" db="EMBL/GenBank/DDBJ databases">
        <authorList>
            <consortium name="Lawrence Berkeley National Laboratory"/>
            <person name="Steindorff A."/>
            <person name="Hensen N."/>
            <person name="Bonometti L."/>
            <person name="Westerberg I."/>
            <person name="Brannstrom I.O."/>
            <person name="Guillou S."/>
            <person name="Cros-Aarteil S."/>
            <person name="Calhoun S."/>
            <person name="Haridas S."/>
            <person name="Kuo A."/>
            <person name="Mondo S."/>
            <person name="Pangilinan J."/>
            <person name="Riley R."/>
            <person name="Labutti K."/>
            <person name="Andreopoulos B."/>
            <person name="Lipzen A."/>
            <person name="Chen C."/>
            <person name="Yanf M."/>
            <person name="Daum C."/>
            <person name="Ng V."/>
            <person name="Clum A."/>
            <person name="Ohm R."/>
            <person name="Martin F."/>
            <person name="Silar P."/>
            <person name="Natvig D."/>
            <person name="Lalanne C."/>
            <person name="Gautier V."/>
            <person name="Ament-Velasquez S.L."/>
            <person name="Kruys A."/>
            <person name="Hutchinson M.I."/>
            <person name="Powell A.J."/>
            <person name="Barry K."/>
            <person name="Miller A.N."/>
            <person name="Grigoriev I.V."/>
            <person name="Debuchy R."/>
            <person name="Gladieux P."/>
            <person name="Thoren M.H."/>
            <person name="Johannesson H."/>
        </authorList>
    </citation>
    <scope>NUCLEOTIDE SEQUENCE</scope>
    <source>
        <strain evidence="4">CBS 990.96</strain>
    </source>
</reference>
<sequence length="476" mass="50655">MEIRISSTFTLLASLHLLLASVVMADRTCYDTSGNINGNLLPCYAPGTTDLNAVTHCCKKGDMCLSNGLCLTPGSHYIMTQQGCTDKDFGKPPCNQYCKNDKDTFQGLSAIPLIACPESLTSDSPKFCCGPDASSCCQTPSSQLTIPTGTIYEATIVQATFTITPSATSDATLKLGLGIGLGLGIPILLALIAVAYFLARPRYYGGGGGSSSQRHLKPGRSTPPGGKNNTKRNNNHHYRNYSTTPSRNNDKDGRRDSFGRVDTNVGPPSDDGNWDGTAAAAWPPNGTNNVAAAIAAWALNQNNPPPSPKEMDAGRISRSRIMRRGETPTKFPVELPAHPDDDLEPGVMQIVGVREIPLNEEGGGMMELPTPDYEAHPVGGYPLPPIPPPVLDEPDPETHTRSTTVQIEGDGLRSAVGDQVSPLTISSPAVLSPVTTVVVPPPPVLAEGVRGERSIKMIDIRIGRKKGSGHHHQQHE</sequence>
<proteinExistence type="predicted"/>
<feature type="compositionally biased region" description="Basic residues" evidence="1">
    <location>
        <begin position="229"/>
        <end position="239"/>
    </location>
</feature>
<dbReference type="EMBL" id="MU865290">
    <property type="protein sequence ID" value="KAK4231846.1"/>
    <property type="molecule type" value="Genomic_DNA"/>
</dbReference>
<evidence type="ECO:0008006" key="6">
    <source>
        <dbReference type="Google" id="ProtNLM"/>
    </source>
</evidence>
<evidence type="ECO:0000313" key="5">
    <source>
        <dbReference type="Proteomes" id="UP001301958"/>
    </source>
</evidence>
<gene>
    <name evidence="4" type="ORF">QBC38DRAFT_176596</name>
</gene>
<keyword evidence="2" id="KW-1133">Transmembrane helix</keyword>
<evidence type="ECO:0000313" key="4">
    <source>
        <dbReference type="EMBL" id="KAK4231846.1"/>
    </source>
</evidence>
<feature type="signal peptide" evidence="3">
    <location>
        <begin position="1"/>
        <end position="25"/>
    </location>
</feature>